<dbReference type="GO" id="GO:1990112">
    <property type="term" value="C:RQC complex"/>
    <property type="evidence" value="ECO:0007669"/>
    <property type="project" value="TreeGrafter"/>
</dbReference>
<dbReference type="InterPro" id="IPR006994">
    <property type="entry name" value="TCF25/Rqc1"/>
</dbReference>
<feature type="region of interest" description="Disordered" evidence="1">
    <location>
        <begin position="1"/>
        <end position="26"/>
    </location>
</feature>
<gene>
    <name evidence="2" type="ORF">J1605_006944</name>
</gene>
<proteinExistence type="predicted"/>
<evidence type="ECO:0000313" key="3">
    <source>
        <dbReference type="Proteomes" id="UP001159641"/>
    </source>
</evidence>
<keyword evidence="3" id="KW-1185">Reference proteome</keyword>
<organism evidence="2 3">
    <name type="scientific">Eschrichtius robustus</name>
    <name type="common">California gray whale</name>
    <name type="synonym">Eschrichtius gibbosus</name>
    <dbReference type="NCBI Taxonomy" id="9764"/>
    <lineage>
        <taxon>Eukaryota</taxon>
        <taxon>Metazoa</taxon>
        <taxon>Chordata</taxon>
        <taxon>Craniata</taxon>
        <taxon>Vertebrata</taxon>
        <taxon>Euteleostomi</taxon>
        <taxon>Mammalia</taxon>
        <taxon>Eutheria</taxon>
        <taxon>Laurasiatheria</taxon>
        <taxon>Artiodactyla</taxon>
        <taxon>Whippomorpha</taxon>
        <taxon>Cetacea</taxon>
        <taxon>Mysticeti</taxon>
        <taxon>Eschrichtiidae</taxon>
        <taxon>Eschrichtius</taxon>
    </lineage>
</organism>
<evidence type="ECO:0000313" key="2">
    <source>
        <dbReference type="EMBL" id="KAJ8785984.1"/>
    </source>
</evidence>
<dbReference type="PANTHER" id="PTHR22684">
    <property type="entry name" value="NULP1-RELATED"/>
    <property type="match status" value="1"/>
</dbReference>
<dbReference type="Pfam" id="PF04910">
    <property type="entry name" value="Tcf25"/>
    <property type="match status" value="2"/>
</dbReference>
<feature type="region of interest" description="Disordered" evidence="1">
    <location>
        <begin position="344"/>
        <end position="377"/>
    </location>
</feature>
<reference evidence="2 3" key="1">
    <citation type="submission" date="2022-11" db="EMBL/GenBank/DDBJ databases">
        <title>Whole genome sequence of Eschrichtius robustus ER-17-0199.</title>
        <authorList>
            <person name="Bruniche-Olsen A."/>
            <person name="Black A.N."/>
            <person name="Fields C.J."/>
            <person name="Walden K."/>
            <person name="Dewoody J.A."/>
        </authorList>
    </citation>
    <scope>NUCLEOTIDE SEQUENCE [LARGE SCALE GENOMIC DNA]</scope>
    <source>
        <strain evidence="2">ER-17-0199</strain>
        <tissue evidence="2">Blubber</tissue>
    </source>
</reference>
<feature type="compositionally biased region" description="Basic and acidic residues" evidence="1">
    <location>
        <begin position="160"/>
        <end position="177"/>
    </location>
</feature>
<sequence length="846" mass="95087">MPPQTERKFRKAAARRRDTPDSRHRALSAQARRLLSFPLFLLPVSRRQRLLGPMSRRALRRLRGEQRGQEPLGPGALQFVLHDDDDVEEEGPKRGPGGRRPRGAGEEGVRVNNRFELALVLSAGVEQLAGVQINIEDLEEAPGVNGDRTDCLLIDAAASGDKRRAQSGRSESRKDGDVADAAVPPEQSNTSGRLRKKKRKQKNKKNATGESSENGLEDIDRILERIEDASGCSHPGPPPLSAKKHVLYVEHRHLNPDTELKRYFGARAVLGEQRPRQRQRVYPKCTWLTTPKSAWPRYTKPGLSMRLLESRKGRSTFAFEHSEEYQQTQHKFLAAVESLEPNNIVVRGRPGGSRRRGAREVPEVGPRPSWASSHQRPPASQVLLQTSPYHVDSLLQLSDACRFQEDQEMARDLVGATEDGFAAAAQRLTPAPCLLPAERALYSMECAFHPLFSLTSGTCRLDYRRPENRSFYLALYKQMSFLEKRGCPRTALEYCKLILSLEPDEDPLCMLLLLDHLALRARSYEYLIRLFQEWEAHRNLSQLPNFAFSVPLAYFLLSQQADLPNQELSSAREKASLLIQQALFMFPGVLMPLLEYCSVRPDAAVAAHRFFGPDAEIRSQHALDAHRHRRARGAGAHGGLTGPTAHSQPPALSQLVSLYLGRSHFLWKEPATMSWLEENVHEVLQVVDAGDPTVEACESRRKVLYQRAPRNIHRHVVLSEIKEAIAALPPDVSTQSVLGYDPLPPLDTIYSYVRPERYLLLCSFAHTAPRLSPVSHGNTIALFFRSLLPNYTVEGERPEDGGAGGPHLDQGLNRLMLALRDMMANFHFHDLEVPREDHPEGDGEWD</sequence>
<feature type="compositionally biased region" description="Basic and acidic residues" evidence="1">
    <location>
        <begin position="15"/>
        <end position="24"/>
    </location>
</feature>
<feature type="region of interest" description="Disordered" evidence="1">
    <location>
        <begin position="159"/>
        <end position="217"/>
    </location>
</feature>
<feature type="region of interest" description="Disordered" evidence="1">
    <location>
        <begin position="624"/>
        <end position="647"/>
    </location>
</feature>
<feature type="compositionally biased region" description="Basic residues" evidence="1">
    <location>
        <begin position="193"/>
        <end position="205"/>
    </location>
</feature>
<dbReference type="AlphaFoldDB" id="A0AB34H2X7"/>
<feature type="region of interest" description="Disordered" evidence="1">
    <location>
        <begin position="86"/>
        <end position="107"/>
    </location>
</feature>
<name>A0AB34H2X7_ESCRO</name>
<protein>
    <recommendedName>
        <fullName evidence="4">Transcription factor 25</fullName>
    </recommendedName>
</protein>
<dbReference type="Proteomes" id="UP001159641">
    <property type="component" value="Unassembled WGS sequence"/>
</dbReference>
<evidence type="ECO:0000256" key="1">
    <source>
        <dbReference type="SAM" id="MobiDB-lite"/>
    </source>
</evidence>
<dbReference type="PANTHER" id="PTHR22684:SF0">
    <property type="entry name" value="RIBOSOME QUALITY CONTROL COMPLEX SUBUNIT TCF25"/>
    <property type="match status" value="1"/>
</dbReference>
<dbReference type="EMBL" id="JAIQCJ010002005">
    <property type="protein sequence ID" value="KAJ8785984.1"/>
    <property type="molecule type" value="Genomic_DNA"/>
</dbReference>
<comment type="caution">
    <text evidence="2">The sequence shown here is derived from an EMBL/GenBank/DDBJ whole genome shotgun (WGS) entry which is preliminary data.</text>
</comment>
<evidence type="ECO:0008006" key="4">
    <source>
        <dbReference type="Google" id="ProtNLM"/>
    </source>
</evidence>
<accession>A0AB34H2X7</accession>